<comment type="caution">
    <text evidence="5">The sequence shown here is derived from an EMBL/GenBank/DDBJ whole genome shotgun (WGS) entry which is preliminary data.</text>
</comment>
<feature type="domain" description="AAA+ ATPase" evidence="4">
    <location>
        <begin position="137"/>
        <end position="280"/>
    </location>
</feature>
<evidence type="ECO:0000313" key="6">
    <source>
        <dbReference type="Proteomes" id="UP000252254"/>
    </source>
</evidence>
<reference evidence="5 6" key="1">
    <citation type="submission" date="2018-06" db="EMBL/GenBank/DDBJ databases">
        <title>Genomic Encyclopedia of Type Strains, Phase IV (KMG-IV): sequencing the most valuable type-strain genomes for metagenomic binning, comparative biology and taxonomic classification.</title>
        <authorList>
            <person name="Goeker M."/>
        </authorList>
    </citation>
    <scope>NUCLEOTIDE SEQUENCE [LARGE SCALE GENOMIC DNA]</scope>
    <source>
        <strain evidence="5 6">DSM 15140</strain>
    </source>
</reference>
<dbReference type="Pfam" id="PF19568">
    <property type="entry name" value="Spore_III_AA"/>
    <property type="match status" value="1"/>
</dbReference>
<evidence type="ECO:0000313" key="5">
    <source>
        <dbReference type="EMBL" id="RBP01424.1"/>
    </source>
</evidence>
<dbReference type="InterPro" id="IPR027417">
    <property type="entry name" value="P-loop_NTPase"/>
</dbReference>
<evidence type="ECO:0000256" key="1">
    <source>
        <dbReference type="ARBA" id="ARBA00022741"/>
    </source>
</evidence>
<proteinExistence type="predicted"/>
<accession>A0A366EGA7</accession>
<dbReference type="InterPro" id="IPR045735">
    <property type="entry name" value="Spore_III_AA_AAA+_ATPase"/>
</dbReference>
<dbReference type="NCBIfam" id="TIGR02858">
    <property type="entry name" value="spore_III_AA"/>
    <property type="match status" value="1"/>
</dbReference>
<dbReference type="GO" id="GO:0005524">
    <property type="term" value="F:ATP binding"/>
    <property type="evidence" value="ECO:0007669"/>
    <property type="project" value="UniProtKB-KW"/>
</dbReference>
<dbReference type="SMART" id="SM00382">
    <property type="entry name" value="AAA"/>
    <property type="match status" value="1"/>
</dbReference>
<dbReference type="SUPFAM" id="SSF52540">
    <property type="entry name" value="P-loop containing nucleoside triphosphate hydrolases"/>
    <property type="match status" value="1"/>
</dbReference>
<keyword evidence="2" id="KW-0067">ATP-binding</keyword>
<evidence type="ECO:0000256" key="3">
    <source>
        <dbReference type="SAM" id="MobiDB-lite"/>
    </source>
</evidence>
<sequence>MIEEILRLFSPPLKKHLQVKLKNRWKSIQEIRIRVNQPVEIVFNSETEWLSEFIVTKEDGVYLLNQVSQFSLYRMEEELKHGYVTIQGGHRVGLAGKVNTEAGKVKAIKDITFFNIRIAKAKIGVATPYITYLYEGNYCNTLVIGPPQTGKTTLLRDMARLISSGWKQVEPMKVGIVDERSEIAGCVNGVPQHNVGMRTDVLDACPKAEGMMMLIRSMSPSVIIVDEIGGDKDVWAIQEALHAGVKVICSVHGDCLQDILKRDSLQPLFRSKQFDRFVILQKSKQPGDISEILTNQGENIIQKVGYKKNEMDWSTTMCSGDNMDRISHRIPPKRSSEAN</sequence>
<keyword evidence="1" id="KW-0547">Nucleotide-binding</keyword>
<dbReference type="AlphaFoldDB" id="A0A366EGA7"/>
<dbReference type="STRING" id="200904.GCA_900168775_02542"/>
<dbReference type="Gene3D" id="3.40.50.300">
    <property type="entry name" value="P-loop containing nucleotide triphosphate hydrolases"/>
    <property type="match status" value="1"/>
</dbReference>
<evidence type="ECO:0000256" key="2">
    <source>
        <dbReference type="ARBA" id="ARBA00022840"/>
    </source>
</evidence>
<dbReference type="EMBL" id="QNRI01000001">
    <property type="protein sequence ID" value="RBP01424.1"/>
    <property type="molecule type" value="Genomic_DNA"/>
</dbReference>
<feature type="region of interest" description="Disordered" evidence="3">
    <location>
        <begin position="317"/>
        <end position="339"/>
    </location>
</feature>
<gene>
    <name evidence="5" type="ORF">DES48_101161</name>
</gene>
<protein>
    <submittedName>
        <fullName evidence="5">Stage III sporulation protein AA</fullName>
    </submittedName>
</protein>
<dbReference type="PANTHER" id="PTHR20953:SF3">
    <property type="entry name" value="P-LOOP CONTAINING NUCLEOSIDE TRIPHOSPHATE HYDROLASES SUPERFAMILY PROTEIN"/>
    <property type="match status" value="1"/>
</dbReference>
<evidence type="ECO:0000259" key="4">
    <source>
        <dbReference type="SMART" id="SM00382"/>
    </source>
</evidence>
<organism evidence="5 6">
    <name type="scientific">Paraliobacillus ryukyuensis</name>
    <dbReference type="NCBI Taxonomy" id="200904"/>
    <lineage>
        <taxon>Bacteria</taxon>
        <taxon>Bacillati</taxon>
        <taxon>Bacillota</taxon>
        <taxon>Bacilli</taxon>
        <taxon>Bacillales</taxon>
        <taxon>Bacillaceae</taxon>
        <taxon>Paraliobacillus</taxon>
    </lineage>
</organism>
<keyword evidence="6" id="KW-1185">Reference proteome</keyword>
<dbReference type="Proteomes" id="UP000252254">
    <property type="component" value="Unassembled WGS sequence"/>
</dbReference>
<dbReference type="PANTHER" id="PTHR20953">
    <property type="entry name" value="KINASE-RELATED"/>
    <property type="match status" value="1"/>
</dbReference>
<name>A0A366EGA7_9BACI</name>
<dbReference type="OrthoDB" id="9768243at2"/>
<dbReference type="InterPro" id="IPR014217">
    <property type="entry name" value="Spore_III_AA"/>
</dbReference>
<dbReference type="InterPro" id="IPR003593">
    <property type="entry name" value="AAA+_ATPase"/>
</dbReference>
<dbReference type="CDD" id="cd00009">
    <property type="entry name" value="AAA"/>
    <property type="match status" value="1"/>
</dbReference>